<reference evidence="2 3" key="1">
    <citation type="submission" date="2014-04" db="EMBL/GenBank/DDBJ databases">
        <authorList>
            <consortium name="DOE Joint Genome Institute"/>
            <person name="Kuo A."/>
            <person name="Kohler A."/>
            <person name="Nagy L.G."/>
            <person name="Floudas D."/>
            <person name="Copeland A."/>
            <person name="Barry K.W."/>
            <person name="Cichocki N."/>
            <person name="Veneault-Fourrey C."/>
            <person name="LaButti K."/>
            <person name="Lindquist E.A."/>
            <person name="Lipzen A."/>
            <person name="Lundell T."/>
            <person name="Morin E."/>
            <person name="Murat C."/>
            <person name="Sun H."/>
            <person name="Tunlid A."/>
            <person name="Henrissat B."/>
            <person name="Grigoriev I.V."/>
            <person name="Hibbett D.S."/>
            <person name="Martin F."/>
            <person name="Nordberg H.P."/>
            <person name="Cantor M.N."/>
            <person name="Hua S.X."/>
        </authorList>
    </citation>
    <scope>NUCLEOTIDE SEQUENCE [LARGE SCALE GENOMIC DNA]</scope>
    <source>
        <strain evidence="2 3">Foug A</strain>
    </source>
</reference>
<proteinExistence type="predicted"/>
<keyword evidence="3" id="KW-1185">Reference proteome</keyword>
<evidence type="ECO:0000313" key="3">
    <source>
        <dbReference type="Proteomes" id="UP000053989"/>
    </source>
</evidence>
<accession>A0A0C3DKN2</accession>
<dbReference type="HOGENOM" id="CLU_2980380_0_0_1"/>
<dbReference type="EMBL" id="KN822108">
    <property type="protein sequence ID" value="KIM56874.1"/>
    <property type="molecule type" value="Genomic_DNA"/>
</dbReference>
<protein>
    <submittedName>
        <fullName evidence="2">Uncharacterized protein</fullName>
    </submittedName>
</protein>
<dbReference type="InParanoid" id="A0A0C3DKN2"/>
<evidence type="ECO:0000256" key="1">
    <source>
        <dbReference type="SAM" id="MobiDB-lite"/>
    </source>
</evidence>
<dbReference type="AlphaFoldDB" id="A0A0C3DKN2"/>
<evidence type="ECO:0000313" key="2">
    <source>
        <dbReference type="EMBL" id="KIM56874.1"/>
    </source>
</evidence>
<organism evidence="2 3">
    <name type="scientific">Scleroderma citrinum Foug A</name>
    <dbReference type="NCBI Taxonomy" id="1036808"/>
    <lineage>
        <taxon>Eukaryota</taxon>
        <taxon>Fungi</taxon>
        <taxon>Dikarya</taxon>
        <taxon>Basidiomycota</taxon>
        <taxon>Agaricomycotina</taxon>
        <taxon>Agaricomycetes</taxon>
        <taxon>Agaricomycetidae</taxon>
        <taxon>Boletales</taxon>
        <taxon>Sclerodermatineae</taxon>
        <taxon>Sclerodermataceae</taxon>
        <taxon>Scleroderma</taxon>
    </lineage>
</organism>
<dbReference type="Proteomes" id="UP000053989">
    <property type="component" value="Unassembled WGS sequence"/>
</dbReference>
<feature type="compositionally biased region" description="Low complexity" evidence="1">
    <location>
        <begin position="9"/>
        <end position="22"/>
    </location>
</feature>
<reference evidence="3" key="2">
    <citation type="submission" date="2015-01" db="EMBL/GenBank/DDBJ databases">
        <title>Evolutionary Origins and Diversification of the Mycorrhizal Mutualists.</title>
        <authorList>
            <consortium name="DOE Joint Genome Institute"/>
            <consortium name="Mycorrhizal Genomics Consortium"/>
            <person name="Kohler A."/>
            <person name="Kuo A."/>
            <person name="Nagy L.G."/>
            <person name="Floudas D."/>
            <person name="Copeland A."/>
            <person name="Barry K.W."/>
            <person name="Cichocki N."/>
            <person name="Veneault-Fourrey C."/>
            <person name="LaButti K."/>
            <person name="Lindquist E.A."/>
            <person name="Lipzen A."/>
            <person name="Lundell T."/>
            <person name="Morin E."/>
            <person name="Murat C."/>
            <person name="Riley R."/>
            <person name="Ohm R."/>
            <person name="Sun H."/>
            <person name="Tunlid A."/>
            <person name="Henrissat B."/>
            <person name="Grigoriev I.V."/>
            <person name="Hibbett D.S."/>
            <person name="Martin F."/>
        </authorList>
    </citation>
    <scope>NUCLEOTIDE SEQUENCE [LARGE SCALE GENOMIC DNA]</scope>
    <source>
        <strain evidence="3">Foug A</strain>
    </source>
</reference>
<feature type="region of interest" description="Disordered" evidence="1">
    <location>
        <begin position="1"/>
        <end position="22"/>
    </location>
</feature>
<sequence length="58" mass="5852">MAATQVGDASTSGTVASAAVPTAKVPLQQNRSAVSGSEKAGEVIHSCLSEFCMNRLSV</sequence>
<gene>
    <name evidence="2" type="ORF">SCLCIDRAFT_1219898</name>
</gene>
<name>A0A0C3DKN2_9AGAM</name>